<proteinExistence type="predicted"/>
<dbReference type="AlphaFoldDB" id="A0A0F6W3E1"/>
<organism evidence="1 2">
    <name type="scientific">Sandaracinus amylolyticus</name>
    <dbReference type="NCBI Taxonomy" id="927083"/>
    <lineage>
        <taxon>Bacteria</taxon>
        <taxon>Pseudomonadati</taxon>
        <taxon>Myxococcota</taxon>
        <taxon>Polyangia</taxon>
        <taxon>Polyangiales</taxon>
        <taxon>Sandaracinaceae</taxon>
        <taxon>Sandaracinus</taxon>
    </lineage>
</organism>
<name>A0A0F6W3E1_9BACT</name>
<sequence length="226" mass="24931">MARALRGPASNVHTRVMTPSRDHLTLGPLTFEIAEASISAQLDDPYWMTKYAPERAPPRVLWFVEVHAKPLVHDGEHWAPAASHAFHSAIRSWRELGEVRLAWTSRFDEETGEPNGNFYVFEHRDIPEASLSIRGSERSDFIVELRGKCDVGGSSEIDENVPFALVAAARFTEIVVHGSGADDAATLTARLAQHVALDELVAGELTRSGKLDDGTPCCRMSFAARR</sequence>
<dbReference type="KEGG" id="samy:DB32_003414"/>
<accession>A0A0F6W3E1</accession>
<keyword evidence="2" id="KW-1185">Reference proteome</keyword>
<evidence type="ECO:0000313" key="2">
    <source>
        <dbReference type="Proteomes" id="UP000034883"/>
    </source>
</evidence>
<gene>
    <name evidence="1" type="ORF">DB32_003414</name>
</gene>
<dbReference type="EMBL" id="CP011125">
    <property type="protein sequence ID" value="AKF06265.1"/>
    <property type="molecule type" value="Genomic_DNA"/>
</dbReference>
<dbReference type="STRING" id="927083.DB32_003414"/>
<dbReference type="Proteomes" id="UP000034883">
    <property type="component" value="Chromosome"/>
</dbReference>
<reference evidence="1 2" key="1">
    <citation type="submission" date="2015-03" db="EMBL/GenBank/DDBJ databases">
        <title>Genome assembly of Sandaracinus amylolyticus DSM 53668.</title>
        <authorList>
            <person name="Sharma G."/>
            <person name="Subramanian S."/>
        </authorList>
    </citation>
    <scope>NUCLEOTIDE SEQUENCE [LARGE SCALE GENOMIC DNA]</scope>
    <source>
        <strain evidence="1 2">DSM 53668</strain>
    </source>
</reference>
<protein>
    <submittedName>
        <fullName evidence="1">Uncharacterized protein</fullName>
    </submittedName>
</protein>
<evidence type="ECO:0000313" key="1">
    <source>
        <dbReference type="EMBL" id="AKF06265.1"/>
    </source>
</evidence>